<evidence type="ECO:0000256" key="10">
    <source>
        <dbReference type="PROSITE-ProRule" id="PRU01360"/>
    </source>
</evidence>
<name>A0A0S8FR99_UNCW3</name>
<protein>
    <recommendedName>
        <fullName evidence="11">TonB-dependent receptor-like beta-barrel domain-containing protein</fullName>
    </recommendedName>
</protein>
<comment type="subcellular location">
    <subcellularLocation>
        <location evidence="1 10">Cell outer membrane</location>
        <topology evidence="1 10">Multi-pass membrane protein</topology>
    </subcellularLocation>
</comment>
<dbReference type="InterPro" id="IPR039426">
    <property type="entry name" value="TonB-dep_rcpt-like"/>
</dbReference>
<evidence type="ECO:0000256" key="6">
    <source>
        <dbReference type="ARBA" id="ARBA00023077"/>
    </source>
</evidence>
<comment type="caution">
    <text evidence="12">The sequence shown here is derived from an EMBL/GenBank/DDBJ whole genome shotgun (WGS) entry which is preliminary data.</text>
</comment>
<dbReference type="GO" id="GO:0009279">
    <property type="term" value="C:cell outer membrane"/>
    <property type="evidence" value="ECO:0007669"/>
    <property type="project" value="UniProtKB-SubCell"/>
</dbReference>
<dbReference type="GO" id="GO:0044718">
    <property type="term" value="P:siderophore transmembrane transport"/>
    <property type="evidence" value="ECO:0007669"/>
    <property type="project" value="TreeGrafter"/>
</dbReference>
<keyword evidence="6" id="KW-0798">TonB box</keyword>
<keyword evidence="3 10" id="KW-1134">Transmembrane beta strand</keyword>
<evidence type="ECO:0000256" key="1">
    <source>
        <dbReference type="ARBA" id="ARBA00004571"/>
    </source>
</evidence>
<proteinExistence type="inferred from homology"/>
<evidence type="ECO:0000313" key="12">
    <source>
        <dbReference type="EMBL" id="KPK62833.1"/>
    </source>
</evidence>
<evidence type="ECO:0000313" key="13">
    <source>
        <dbReference type="Proteomes" id="UP000051373"/>
    </source>
</evidence>
<dbReference type="AlphaFoldDB" id="A0A0S8FR99"/>
<keyword evidence="4 10" id="KW-0812">Transmembrane</keyword>
<dbReference type="STRING" id="1703779.AMJ83_09500"/>
<evidence type="ECO:0000256" key="8">
    <source>
        <dbReference type="ARBA" id="ARBA00023170"/>
    </source>
</evidence>
<dbReference type="InterPro" id="IPR000531">
    <property type="entry name" value="Beta-barrel_TonB"/>
</dbReference>
<evidence type="ECO:0000256" key="9">
    <source>
        <dbReference type="ARBA" id="ARBA00023237"/>
    </source>
</evidence>
<dbReference type="Proteomes" id="UP000051373">
    <property type="component" value="Unassembled WGS sequence"/>
</dbReference>
<dbReference type="PROSITE" id="PS52016">
    <property type="entry name" value="TONB_DEPENDENT_REC_3"/>
    <property type="match status" value="1"/>
</dbReference>
<dbReference type="GO" id="GO:0015344">
    <property type="term" value="F:siderophore uptake transmembrane transporter activity"/>
    <property type="evidence" value="ECO:0007669"/>
    <property type="project" value="TreeGrafter"/>
</dbReference>
<dbReference type="PANTHER" id="PTHR30069:SF29">
    <property type="entry name" value="HEMOGLOBIN AND HEMOGLOBIN-HAPTOGLOBIN-BINDING PROTEIN 1-RELATED"/>
    <property type="match status" value="1"/>
</dbReference>
<gene>
    <name evidence="12" type="ORF">AMJ83_09500</name>
</gene>
<dbReference type="Pfam" id="PF00593">
    <property type="entry name" value="TonB_dep_Rec_b-barrel"/>
    <property type="match status" value="1"/>
</dbReference>
<dbReference type="Gene3D" id="2.40.170.20">
    <property type="entry name" value="TonB-dependent receptor, beta-barrel domain"/>
    <property type="match status" value="1"/>
</dbReference>
<keyword evidence="7 10" id="KW-0472">Membrane</keyword>
<evidence type="ECO:0000256" key="5">
    <source>
        <dbReference type="ARBA" id="ARBA00022729"/>
    </source>
</evidence>
<dbReference type="PANTHER" id="PTHR30069">
    <property type="entry name" value="TONB-DEPENDENT OUTER MEMBRANE RECEPTOR"/>
    <property type="match status" value="1"/>
</dbReference>
<comment type="similarity">
    <text evidence="10">Belongs to the TonB-dependent receptor family.</text>
</comment>
<sequence length="334" mass="38676">MKLRFNYGRYWQIPDLFDLYTTNDTSLIRLSIVRGNQQVGNVLLKPQKTVSYELGIEQQLSDVFAVGFTAYYKDIFDLSSFREVIAIPTSYFQSFNVDYGNVKGFELNLQKRMSNMWAFGINYTLQFAKGTGAFAADWYNLYYYYQDAPPVIDYYLDFDERHSVNANLDFTLPRDFFFVLLQDFTSSFVYSAHSGMPYTPKDLRGNRLGEENSARMPGYWNVDWNFSRRVKVGSVYLTLNGLITNLFNTTQVTNVHETSGDPDWAGDDEPPLDQFTVLTIAETRYSPQADYNHDGLITRVERKQDYLIATRDFYRCPINYNDGFKALFGVGIGF</sequence>
<organism evidence="12 13">
    <name type="scientific">candidate division WOR_3 bacterium SM23_42</name>
    <dbReference type="NCBI Taxonomy" id="1703779"/>
    <lineage>
        <taxon>Bacteria</taxon>
        <taxon>Bacteria division WOR-3</taxon>
    </lineage>
</organism>
<keyword evidence="5" id="KW-0732">Signal</keyword>
<dbReference type="SUPFAM" id="SSF56935">
    <property type="entry name" value="Porins"/>
    <property type="match status" value="1"/>
</dbReference>
<dbReference type="InterPro" id="IPR036942">
    <property type="entry name" value="Beta-barrel_TonB_sf"/>
</dbReference>
<keyword evidence="9 10" id="KW-0998">Cell outer membrane</keyword>
<accession>A0A0S8FR99</accession>
<evidence type="ECO:0000256" key="4">
    <source>
        <dbReference type="ARBA" id="ARBA00022692"/>
    </source>
</evidence>
<keyword evidence="2 10" id="KW-0813">Transport</keyword>
<feature type="domain" description="TonB-dependent receptor-like beta-barrel" evidence="11">
    <location>
        <begin position="2"/>
        <end position="246"/>
    </location>
</feature>
<evidence type="ECO:0000259" key="11">
    <source>
        <dbReference type="Pfam" id="PF00593"/>
    </source>
</evidence>
<evidence type="ECO:0000256" key="3">
    <source>
        <dbReference type="ARBA" id="ARBA00022452"/>
    </source>
</evidence>
<keyword evidence="8" id="KW-0675">Receptor</keyword>
<reference evidence="12 13" key="1">
    <citation type="journal article" date="2015" name="Microbiome">
        <title>Genomic resolution of linkages in carbon, nitrogen, and sulfur cycling among widespread estuary sediment bacteria.</title>
        <authorList>
            <person name="Baker B.J."/>
            <person name="Lazar C.S."/>
            <person name="Teske A.P."/>
            <person name="Dick G.J."/>
        </authorList>
    </citation>
    <scope>NUCLEOTIDE SEQUENCE [LARGE SCALE GENOMIC DNA]</scope>
    <source>
        <strain evidence="12">SM23_42</strain>
    </source>
</reference>
<evidence type="ECO:0000256" key="2">
    <source>
        <dbReference type="ARBA" id="ARBA00022448"/>
    </source>
</evidence>
<evidence type="ECO:0000256" key="7">
    <source>
        <dbReference type="ARBA" id="ARBA00023136"/>
    </source>
</evidence>
<dbReference type="EMBL" id="LJUJ01000024">
    <property type="protein sequence ID" value="KPK62833.1"/>
    <property type="molecule type" value="Genomic_DNA"/>
</dbReference>